<evidence type="ECO:0000256" key="1">
    <source>
        <dbReference type="SAM" id="MobiDB-lite"/>
    </source>
</evidence>
<sequence length="423" mass="47460">MQPKRTLTTWTDLAQHHGASVPTPTSSDLRGMRKMIPTITSKPTPEPSVPIQLLPAGSQADPELLPPAHPVDDLGDQFQQLQYDLADRLVDTSPIASPHSFDPEEPLARLSEQSESQDSTIQSPNTQYLQAILSTTLLKENAQESLLTVGLFTQLLLPFKHKTPTLFFMLLFTSCDVEIYNLDKRSTFKIVGKPNDLFVVPLMWVFDYKFDDNGFLLRHRSRIVVRGDLQPPSNKQTYANTLAMRAWRALTALICAFDLETWHFDAVNAFLNSRLNPDEQVYCHMQPSYYYVPYMASPAPVSLMPRVRLPLGKVPYRCSGFLASSLSCLSLRYPSLFYSTCPEMSTPSWTPFCTQKPNYKHDEQFRDQQACSNCGQANPFYRAGSPNSVIIVGPSGLLNFRQLSKDLGSNLSSKNFASCATAE</sequence>
<organism evidence="3 4">
    <name type="scientific">Elaphomyces granulatus</name>
    <dbReference type="NCBI Taxonomy" id="519963"/>
    <lineage>
        <taxon>Eukaryota</taxon>
        <taxon>Fungi</taxon>
        <taxon>Dikarya</taxon>
        <taxon>Ascomycota</taxon>
        <taxon>Pezizomycotina</taxon>
        <taxon>Eurotiomycetes</taxon>
        <taxon>Eurotiomycetidae</taxon>
        <taxon>Eurotiales</taxon>
        <taxon>Elaphomycetaceae</taxon>
        <taxon>Elaphomyces</taxon>
    </lineage>
</organism>
<protein>
    <recommendedName>
        <fullName evidence="2">Reverse transcriptase Ty1/copia-type domain-containing protein</fullName>
    </recommendedName>
</protein>
<proteinExistence type="predicted"/>
<gene>
    <name evidence="3" type="ORF">Egran_03191</name>
</gene>
<feature type="domain" description="Reverse transcriptase Ty1/copia-type" evidence="2">
    <location>
        <begin position="186"/>
        <end position="285"/>
    </location>
</feature>
<accession>A0A232LY11</accession>
<feature type="region of interest" description="Disordered" evidence="1">
    <location>
        <begin position="94"/>
        <end position="123"/>
    </location>
</feature>
<keyword evidence="4" id="KW-1185">Reference proteome</keyword>
<evidence type="ECO:0000313" key="4">
    <source>
        <dbReference type="Proteomes" id="UP000243515"/>
    </source>
</evidence>
<dbReference type="Pfam" id="PF07727">
    <property type="entry name" value="RVT_2"/>
    <property type="match status" value="1"/>
</dbReference>
<comment type="caution">
    <text evidence="3">The sequence shown here is derived from an EMBL/GenBank/DDBJ whole genome shotgun (WGS) entry which is preliminary data.</text>
</comment>
<feature type="compositionally biased region" description="Polar residues" evidence="1">
    <location>
        <begin position="111"/>
        <end position="123"/>
    </location>
</feature>
<dbReference type="AlphaFoldDB" id="A0A232LY11"/>
<dbReference type="Proteomes" id="UP000243515">
    <property type="component" value="Unassembled WGS sequence"/>
</dbReference>
<evidence type="ECO:0000259" key="2">
    <source>
        <dbReference type="Pfam" id="PF07727"/>
    </source>
</evidence>
<dbReference type="EMBL" id="NPHW01003738">
    <property type="protein sequence ID" value="OXV09051.1"/>
    <property type="molecule type" value="Genomic_DNA"/>
</dbReference>
<evidence type="ECO:0000313" key="3">
    <source>
        <dbReference type="EMBL" id="OXV09051.1"/>
    </source>
</evidence>
<reference evidence="3 4" key="1">
    <citation type="journal article" date="2015" name="Environ. Microbiol.">
        <title>Metagenome sequence of Elaphomyces granulatus from sporocarp tissue reveals Ascomycota ectomycorrhizal fingerprints of genome expansion and a Proteobacteria-rich microbiome.</title>
        <authorList>
            <person name="Quandt C.A."/>
            <person name="Kohler A."/>
            <person name="Hesse C.N."/>
            <person name="Sharpton T.J."/>
            <person name="Martin F."/>
            <person name="Spatafora J.W."/>
        </authorList>
    </citation>
    <scope>NUCLEOTIDE SEQUENCE [LARGE SCALE GENOMIC DNA]</scope>
    <source>
        <strain evidence="3 4">OSC145934</strain>
    </source>
</reference>
<dbReference type="InterPro" id="IPR013103">
    <property type="entry name" value="RVT_2"/>
</dbReference>
<dbReference type="OrthoDB" id="4501190at2759"/>
<name>A0A232LY11_9EURO</name>